<gene>
    <name evidence="2" type="ORF">NGRA_1160</name>
</gene>
<name>A0A9P6H0L0_9MICR</name>
<feature type="region of interest" description="Disordered" evidence="1">
    <location>
        <begin position="1"/>
        <end position="33"/>
    </location>
</feature>
<dbReference type="Proteomes" id="UP000740883">
    <property type="component" value="Unassembled WGS sequence"/>
</dbReference>
<keyword evidence="3" id="KW-1185">Reference proteome</keyword>
<evidence type="ECO:0000313" key="2">
    <source>
        <dbReference type="EMBL" id="KAF9763622.1"/>
    </source>
</evidence>
<comment type="caution">
    <text evidence="2">The sequence shown here is derived from an EMBL/GenBank/DDBJ whole genome shotgun (WGS) entry which is preliminary data.</text>
</comment>
<proteinExistence type="predicted"/>
<organism evidence="2 3">
    <name type="scientific">Nosema granulosis</name>
    <dbReference type="NCBI Taxonomy" id="83296"/>
    <lineage>
        <taxon>Eukaryota</taxon>
        <taxon>Fungi</taxon>
        <taxon>Fungi incertae sedis</taxon>
        <taxon>Microsporidia</taxon>
        <taxon>Nosematidae</taxon>
        <taxon>Nosema</taxon>
    </lineage>
</organism>
<reference evidence="2 3" key="1">
    <citation type="journal article" date="2020" name="Genome Biol. Evol.">
        <title>Comparative genomics of strictly vertically transmitted, feminizing microsporidia endosymbionts of amphipod crustaceans.</title>
        <authorList>
            <person name="Cormier A."/>
            <person name="Chebbi M.A."/>
            <person name="Giraud I."/>
            <person name="Wattier R."/>
            <person name="Teixeira M."/>
            <person name="Gilbert C."/>
            <person name="Rigaud T."/>
            <person name="Cordaux R."/>
        </authorList>
    </citation>
    <scope>NUCLEOTIDE SEQUENCE [LARGE SCALE GENOMIC DNA]</scope>
    <source>
        <strain evidence="2 3">Ou3-Ou53</strain>
    </source>
</reference>
<dbReference type="EMBL" id="SBJO01000065">
    <property type="protein sequence ID" value="KAF9763622.1"/>
    <property type="molecule type" value="Genomic_DNA"/>
</dbReference>
<sequence>MDMNSTQPNGSLSNEEPVYMRSRMRTTEPQKAPENVDFSRTVCVLKCNCHMLKHFENTTCIRNMKPFTIESEQTALKTINESIVKAISTVFDKITGTIKKNSSDDKKDK</sequence>
<evidence type="ECO:0000256" key="1">
    <source>
        <dbReference type="SAM" id="MobiDB-lite"/>
    </source>
</evidence>
<dbReference type="AlphaFoldDB" id="A0A9P6H0L0"/>
<accession>A0A9P6H0L0</accession>
<feature type="compositionally biased region" description="Polar residues" evidence="1">
    <location>
        <begin position="1"/>
        <end position="14"/>
    </location>
</feature>
<evidence type="ECO:0000313" key="3">
    <source>
        <dbReference type="Proteomes" id="UP000740883"/>
    </source>
</evidence>
<protein>
    <submittedName>
        <fullName evidence="2">Uncharacterized protein</fullName>
    </submittedName>
</protein>